<proteinExistence type="predicted"/>
<accession>A0ABM7Y2H7</accession>
<evidence type="ECO:0000259" key="1">
    <source>
        <dbReference type="Pfam" id="PF08241"/>
    </source>
</evidence>
<organism evidence="2 3">
    <name type="scientific">Roseomonas fluvialis</name>
    <dbReference type="NCBI Taxonomy" id="1750527"/>
    <lineage>
        <taxon>Bacteria</taxon>
        <taxon>Pseudomonadati</taxon>
        <taxon>Pseudomonadota</taxon>
        <taxon>Alphaproteobacteria</taxon>
        <taxon>Acetobacterales</taxon>
        <taxon>Roseomonadaceae</taxon>
        <taxon>Roseomonas</taxon>
    </lineage>
</organism>
<dbReference type="EMBL" id="AP025637">
    <property type="protein sequence ID" value="BDG72001.1"/>
    <property type="molecule type" value="Genomic_DNA"/>
</dbReference>
<dbReference type="InterPro" id="IPR013216">
    <property type="entry name" value="Methyltransf_11"/>
</dbReference>
<dbReference type="Pfam" id="PF08241">
    <property type="entry name" value="Methyltransf_11"/>
    <property type="match status" value="1"/>
</dbReference>
<evidence type="ECO:0000313" key="2">
    <source>
        <dbReference type="EMBL" id="BDG72001.1"/>
    </source>
</evidence>
<protein>
    <recommendedName>
        <fullName evidence="1">Methyltransferase type 11 domain-containing protein</fullName>
    </recommendedName>
</protein>
<dbReference type="Gene3D" id="3.40.50.150">
    <property type="entry name" value="Vaccinia Virus protein VP39"/>
    <property type="match status" value="1"/>
</dbReference>
<gene>
    <name evidence="2" type="ORF">Rmf_19300</name>
</gene>
<dbReference type="CDD" id="cd02440">
    <property type="entry name" value="AdoMet_MTases"/>
    <property type="match status" value="1"/>
</dbReference>
<keyword evidence="3" id="KW-1185">Reference proteome</keyword>
<name>A0ABM7Y2H7_9PROT</name>
<dbReference type="SUPFAM" id="SSF53335">
    <property type="entry name" value="S-adenosyl-L-methionine-dependent methyltransferases"/>
    <property type="match status" value="1"/>
</dbReference>
<evidence type="ECO:0000313" key="3">
    <source>
        <dbReference type="Proteomes" id="UP000831327"/>
    </source>
</evidence>
<sequence>MDDAALADGLPALLAQYPDLLKAALARIDHKPIVRSIVGSPLRVLPVMRPQPPIADEYRECGLAASALQRLIERYSFDTVLDVGSGAGRHARVLAAHGKTVTKMDFGVSVYFKKETDGSTTIVGDVNEIELDQTFDCVWASHVLEHQRNPGRFLEKLKRCLAPDGLLCVTVPPAKLELVGGHVSLWTPGHLAYHLVLAGFDCSRAEIFQHGYNISAFVRNSTIELPPLHYDTGDIGRLRPYLPRGFNESMDSSRATTE</sequence>
<reference evidence="2 3" key="1">
    <citation type="journal article" date="2016" name="Microbes Environ.">
        <title>Phylogenetically diverse aerobic anoxygenic phototrophic bacteria isolated from epilithic biofilms in Tama river, Japan.</title>
        <authorList>
            <person name="Hirose S."/>
            <person name="Matsuura K."/>
            <person name="Haruta S."/>
        </authorList>
    </citation>
    <scope>NUCLEOTIDE SEQUENCE [LARGE SCALE GENOMIC DNA]</scope>
    <source>
        <strain evidence="2 3">S08</strain>
    </source>
</reference>
<feature type="domain" description="Methyltransferase type 11" evidence="1">
    <location>
        <begin position="81"/>
        <end position="168"/>
    </location>
</feature>
<dbReference type="PANTHER" id="PTHR43861">
    <property type="entry name" value="TRANS-ACONITATE 2-METHYLTRANSFERASE-RELATED"/>
    <property type="match status" value="1"/>
</dbReference>
<dbReference type="InterPro" id="IPR029063">
    <property type="entry name" value="SAM-dependent_MTases_sf"/>
</dbReference>
<dbReference type="Proteomes" id="UP000831327">
    <property type="component" value="Chromosome"/>
</dbReference>